<dbReference type="Gene3D" id="3.60.21.10">
    <property type="match status" value="1"/>
</dbReference>
<feature type="domain" description="Calcineurin-like phosphoesterase" evidence="2">
    <location>
        <begin position="1"/>
        <end position="197"/>
    </location>
</feature>
<keyword evidence="1" id="KW-0378">Hydrolase</keyword>
<dbReference type="Proteomes" id="UP000228593">
    <property type="component" value="Unassembled WGS sequence"/>
</dbReference>
<comment type="caution">
    <text evidence="3">The sequence shown here is derived from an EMBL/GenBank/DDBJ whole genome shotgun (WGS) entry which is preliminary data.</text>
</comment>
<dbReference type="InterPro" id="IPR014576">
    <property type="entry name" value="Pesterase_YhaO"/>
</dbReference>
<reference evidence="3 4" key="1">
    <citation type="submission" date="2017-10" db="EMBL/GenBank/DDBJ databases">
        <title>Massilia psychrophilum sp. nov., a novel purple-pigmented bacterium isolated from Tianshan glacier, Xinjiang Municipality, China.</title>
        <authorList>
            <person name="Wang H."/>
        </authorList>
    </citation>
    <scope>NUCLEOTIDE SEQUENCE [LARGE SCALE GENOMIC DNA]</scope>
    <source>
        <strain evidence="3 4">JCM 30813</strain>
    </source>
</reference>
<evidence type="ECO:0000259" key="2">
    <source>
        <dbReference type="Pfam" id="PF00149"/>
    </source>
</evidence>
<dbReference type="PANTHER" id="PTHR30337:SF7">
    <property type="entry name" value="PHOSPHOESTERASE"/>
    <property type="match status" value="1"/>
</dbReference>
<evidence type="ECO:0000256" key="1">
    <source>
        <dbReference type="ARBA" id="ARBA00022801"/>
    </source>
</evidence>
<dbReference type="SUPFAM" id="SSF56300">
    <property type="entry name" value="Metallo-dependent phosphatases"/>
    <property type="match status" value="1"/>
</dbReference>
<gene>
    <name evidence="3" type="ORF">CR103_20290</name>
</gene>
<dbReference type="InterPro" id="IPR029052">
    <property type="entry name" value="Metallo-depent_PP-like"/>
</dbReference>
<dbReference type="InterPro" id="IPR004843">
    <property type="entry name" value="Calcineurin-like_PHP"/>
</dbReference>
<accession>A0A2G8SX19</accession>
<dbReference type="CDD" id="cd00840">
    <property type="entry name" value="MPP_Mre11_N"/>
    <property type="match status" value="1"/>
</dbReference>
<dbReference type="InterPro" id="IPR050535">
    <property type="entry name" value="DNA_Repair-Maintenance_Comp"/>
</dbReference>
<organism evidence="3 4">
    <name type="scientific">Massilia psychrophila</name>
    <dbReference type="NCBI Taxonomy" id="1603353"/>
    <lineage>
        <taxon>Bacteria</taxon>
        <taxon>Pseudomonadati</taxon>
        <taxon>Pseudomonadota</taxon>
        <taxon>Betaproteobacteria</taxon>
        <taxon>Burkholderiales</taxon>
        <taxon>Oxalobacteraceae</taxon>
        <taxon>Telluria group</taxon>
        <taxon>Massilia</taxon>
    </lineage>
</organism>
<keyword evidence="3" id="KW-0540">Nuclease</keyword>
<dbReference type="InterPro" id="IPR041796">
    <property type="entry name" value="Mre11_N"/>
</dbReference>
<dbReference type="GO" id="GO:0004527">
    <property type="term" value="F:exonuclease activity"/>
    <property type="evidence" value="ECO:0007669"/>
    <property type="project" value="UniProtKB-KW"/>
</dbReference>
<evidence type="ECO:0000313" key="3">
    <source>
        <dbReference type="EMBL" id="PIL38028.1"/>
    </source>
</evidence>
<dbReference type="Pfam" id="PF00149">
    <property type="entry name" value="Metallophos"/>
    <property type="match status" value="1"/>
</dbReference>
<sequence length="417" mass="45205">MRFIHAADIHLDSPLTGLAAYPDAPAELLRTATRDAFANLVTVAIEEKIDFLIIAGDLYDGNWKDFNTGIFFSSQMGRLKVAAIPVYLLYGNHDADSEMTRTLSLPDNVHRFPSNKAATFRLPGLKVALHGRSFKDAATTDNLAVNYPDPVAGWLNIGVLHTALEGNSAHAHYAPCSIAELEARGYQYWALGHVHEYKLWRGDCVIAFPGNLQGRHIREAGPRGALLVSFENAEIGTVDRLLVDVLRWHALEVDVAPADSLAEAVRLAGRALEQLVEKSGVLPLVVRVTLTGASKAHGELFGLETQLRAEVLAHAASIGSERLWIEKLRLDTSPHALAGDVTARLDAVADLQALLSAAEFDPVFMKSLEEDLMQLIGKLPLEVIDALASVRSVRAGETRALVRAIGPALLDYVAKAG</sequence>
<proteinExistence type="predicted"/>
<protein>
    <submittedName>
        <fullName evidence="3">DNA repair exonuclease</fullName>
    </submittedName>
</protein>
<dbReference type="PIRSF" id="PIRSF033091">
    <property type="entry name" value="Pesterase_YhaO"/>
    <property type="match status" value="1"/>
</dbReference>
<keyword evidence="3" id="KW-0269">Exonuclease</keyword>
<dbReference type="PANTHER" id="PTHR30337">
    <property type="entry name" value="COMPONENT OF ATP-DEPENDENT DSDNA EXONUCLEASE"/>
    <property type="match status" value="1"/>
</dbReference>
<evidence type="ECO:0000313" key="4">
    <source>
        <dbReference type="Proteomes" id="UP000228593"/>
    </source>
</evidence>
<keyword evidence="4" id="KW-1185">Reference proteome</keyword>
<dbReference type="RefSeq" id="WP_099917749.1">
    <property type="nucleotide sequence ID" value="NZ_BMHS01000037.1"/>
</dbReference>
<dbReference type="AlphaFoldDB" id="A0A2G8SX19"/>
<dbReference type="EMBL" id="PDOB01000051">
    <property type="protein sequence ID" value="PIL38028.1"/>
    <property type="molecule type" value="Genomic_DNA"/>
</dbReference>
<name>A0A2G8SX19_9BURK</name>
<dbReference type="OrthoDB" id="9773856at2"/>